<sequence>MNAKAVWVAEEVNPRSSRSSLGVVLQRRCNVQHRARLAGAKRVQKRQRLNQKRPEKLAEEAREDGTTVPTTIAIATTWLPNWTGEDAGSGFRNP</sequence>
<dbReference type="Proteomes" id="UP001066276">
    <property type="component" value="Chromosome 2_1"/>
</dbReference>
<name>A0AAV7VCL9_PLEWA</name>
<protein>
    <submittedName>
        <fullName evidence="2">Uncharacterized protein</fullName>
    </submittedName>
</protein>
<accession>A0AAV7VCL9</accession>
<comment type="caution">
    <text evidence="2">The sequence shown here is derived from an EMBL/GenBank/DDBJ whole genome shotgun (WGS) entry which is preliminary data.</text>
</comment>
<evidence type="ECO:0000313" key="3">
    <source>
        <dbReference type="Proteomes" id="UP001066276"/>
    </source>
</evidence>
<organism evidence="2 3">
    <name type="scientific">Pleurodeles waltl</name>
    <name type="common">Iberian ribbed newt</name>
    <dbReference type="NCBI Taxonomy" id="8319"/>
    <lineage>
        <taxon>Eukaryota</taxon>
        <taxon>Metazoa</taxon>
        <taxon>Chordata</taxon>
        <taxon>Craniata</taxon>
        <taxon>Vertebrata</taxon>
        <taxon>Euteleostomi</taxon>
        <taxon>Amphibia</taxon>
        <taxon>Batrachia</taxon>
        <taxon>Caudata</taxon>
        <taxon>Salamandroidea</taxon>
        <taxon>Salamandridae</taxon>
        <taxon>Pleurodelinae</taxon>
        <taxon>Pleurodeles</taxon>
    </lineage>
</organism>
<feature type="compositionally biased region" description="Basic and acidic residues" evidence="1">
    <location>
        <begin position="52"/>
        <end position="65"/>
    </location>
</feature>
<dbReference type="EMBL" id="JANPWB010000003">
    <property type="protein sequence ID" value="KAJ1198601.1"/>
    <property type="molecule type" value="Genomic_DNA"/>
</dbReference>
<reference evidence="2" key="1">
    <citation type="journal article" date="2022" name="bioRxiv">
        <title>Sequencing and chromosome-scale assembly of the giantPleurodeles waltlgenome.</title>
        <authorList>
            <person name="Brown T."/>
            <person name="Elewa A."/>
            <person name="Iarovenko S."/>
            <person name="Subramanian E."/>
            <person name="Araus A.J."/>
            <person name="Petzold A."/>
            <person name="Susuki M."/>
            <person name="Suzuki K.-i.T."/>
            <person name="Hayashi T."/>
            <person name="Toyoda A."/>
            <person name="Oliveira C."/>
            <person name="Osipova E."/>
            <person name="Leigh N.D."/>
            <person name="Simon A."/>
            <person name="Yun M.H."/>
        </authorList>
    </citation>
    <scope>NUCLEOTIDE SEQUENCE</scope>
    <source>
        <strain evidence="2">20211129_DDA</strain>
        <tissue evidence="2">Liver</tissue>
    </source>
</reference>
<feature type="region of interest" description="Disordered" evidence="1">
    <location>
        <begin position="37"/>
        <end position="66"/>
    </location>
</feature>
<proteinExistence type="predicted"/>
<dbReference type="AlphaFoldDB" id="A0AAV7VCL9"/>
<gene>
    <name evidence="2" type="ORF">NDU88_002440</name>
</gene>
<evidence type="ECO:0000313" key="2">
    <source>
        <dbReference type="EMBL" id="KAJ1198601.1"/>
    </source>
</evidence>
<feature type="compositionally biased region" description="Basic residues" evidence="1">
    <location>
        <begin position="42"/>
        <end position="51"/>
    </location>
</feature>
<evidence type="ECO:0000256" key="1">
    <source>
        <dbReference type="SAM" id="MobiDB-lite"/>
    </source>
</evidence>
<keyword evidence="3" id="KW-1185">Reference proteome</keyword>